<dbReference type="PANTHER" id="PTHR23172">
    <property type="entry name" value="AUXILIN/CYCLIN G-ASSOCIATED KINASE-RELATED"/>
    <property type="match status" value="1"/>
</dbReference>
<evidence type="ECO:0008006" key="5">
    <source>
        <dbReference type="Google" id="ProtNLM"/>
    </source>
</evidence>
<reference evidence="3" key="1">
    <citation type="submission" date="2013-10" db="EMBL/GenBank/DDBJ databases">
        <title>Genomic analysis of the causative agents of coccidiosis in chickens.</title>
        <authorList>
            <person name="Reid A.J."/>
            <person name="Blake D."/>
            <person name="Billington K."/>
            <person name="Browne H."/>
            <person name="Dunn M."/>
            <person name="Hung S."/>
            <person name="Kawahara F."/>
            <person name="Miranda-Saavedra D."/>
            <person name="Mourier T."/>
            <person name="Nagra H."/>
            <person name="Otto T.D."/>
            <person name="Rawlings N."/>
            <person name="Sanchez A."/>
            <person name="Sanders M."/>
            <person name="Subramaniam C."/>
            <person name="Tay Y."/>
            <person name="Dear P."/>
            <person name="Doerig C."/>
            <person name="Gruber A."/>
            <person name="Parkinson J."/>
            <person name="Shirley M."/>
            <person name="Wan K.L."/>
            <person name="Berriman M."/>
            <person name="Tomley F."/>
            <person name="Pain A."/>
        </authorList>
    </citation>
    <scope>NUCLEOTIDE SEQUENCE [LARGE SCALE GENOMIC DNA]</scope>
    <source>
        <strain evidence="3">Weybridge</strain>
    </source>
</reference>
<keyword evidence="2" id="KW-1133">Transmembrane helix</keyword>
<evidence type="ECO:0000313" key="3">
    <source>
        <dbReference type="EMBL" id="CDJ60832.1"/>
    </source>
</evidence>
<dbReference type="RefSeq" id="XP_013337482.1">
    <property type="nucleotide sequence ID" value="XM_013482028.1"/>
</dbReference>
<organism evidence="3 4">
    <name type="scientific">Eimeria maxima</name>
    <name type="common">Coccidian parasite</name>
    <dbReference type="NCBI Taxonomy" id="5804"/>
    <lineage>
        <taxon>Eukaryota</taxon>
        <taxon>Sar</taxon>
        <taxon>Alveolata</taxon>
        <taxon>Apicomplexa</taxon>
        <taxon>Conoidasida</taxon>
        <taxon>Coccidia</taxon>
        <taxon>Eucoccidiorida</taxon>
        <taxon>Eimeriorina</taxon>
        <taxon>Eimeriidae</taxon>
        <taxon>Eimeria</taxon>
    </lineage>
</organism>
<feature type="region of interest" description="Disordered" evidence="1">
    <location>
        <begin position="999"/>
        <end position="1060"/>
    </location>
</feature>
<dbReference type="GO" id="GO:0005737">
    <property type="term" value="C:cytoplasm"/>
    <property type="evidence" value="ECO:0007669"/>
    <property type="project" value="TreeGrafter"/>
</dbReference>
<dbReference type="GO" id="GO:0030276">
    <property type="term" value="F:clathrin binding"/>
    <property type="evidence" value="ECO:0007669"/>
    <property type="project" value="TreeGrafter"/>
</dbReference>
<name>U6M9D0_EIMMA</name>
<dbReference type="GeneID" id="25337512"/>
<feature type="compositionally biased region" description="Basic and acidic residues" evidence="1">
    <location>
        <begin position="1013"/>
        <end position="1030"/>
    </location>
</feature>
<dbReference type="Proteomes" id="UP000030763">
    <property type="component" value="Unassembled WGS sequence"/>
</dbReference>
<feature type="compositionally biased region" description="Polar residues" evidence="1">
    <location>
        <begin position="999"/>
        <end position="1011"/>
    </location>
</feature>
<evidence type="ECO:0000256" key="2">
    <source>
        <dbReference type="SAM" id="Phobius"/>
    </source>
</evidence>
<keyword evidence="2" id="KW-0472">Membrane</keyword>
<feature type="region of interest" description="Disordered" evidence="1">
    <location>
        <begin position="139"/>
        <end position="406"/>
    </location>
</feature>
<reference evidence="3" key="2">
    <citation type="submission" date="2013-10" db="EMBL/GenBank/DDBJ databases">
        <authorList>
            <person name="Aslett M."/>
        </authorList>
    </citation>
    <scope>NUCLEOTIDE SEQUENCE [LARGE SCALE GENOMIC DNA]</scope>
    <source>
        <strain evidence="3">Weybridge</strain>
    </source>
</reference>
<proteinExistence type="predicted"/>
<feature type="compositionally biased region" description="Acidic residues" evidence="1">
    <location>
        <begin position="244"/>
        <end position="281"/>
    </location>
</feature>
<evidence type="ECO:0000256" key="1">
    <source>
        <dbReference type="SAM" id="MobiDB-lite"/>
    </source>
</evidence>
<feature type="compositionally biased region" description="Acidic residues" evidence="1">
    <location>
        <begin position="359"/>
        <end position="371"/>
    </location>
</feature>
<feature type="compositionally biased region" description="Basic and acidic residues" evidence="1">
    <location>
        <begin position="139"/>
        <end position="183"/>
    </location>
</feature>
<feature type="compositionally biased region" description="Acidic residues" evidence="1">
    <location>
        <begin position="324"/>
        <end position="344"/>
    </location>
</feature>
<dbReference type="PANTHER" id="PTHR23172:SF87">
    <property type="entry name" value="CHAPERONE DNAJ-DOMAIN SUPERFAMILY PROTEIN"/>
    <property type="match status" value="1"/>
</dbReference>
<feature type="compositionally biased region" description="Basic and acidic residues" evidence="1">
    <location>
        <begin position="229"/>
        <end position="240"/>
    </location>
</feature>
<evidence type="ECO:0000313" key="4">
    <source>
        <dbReference type="Proteomes" id="UP000030763"/>
    </source>
</evidence>
<dbReference type="VEuPathDB" id="ToxoDB:EMWEY_00035260"/>
<dbReference type="EMBL" id="HG721937">
    <property type="protein sequence ID" value="CDJ60832.1"/>
    <property type="molecule type" value="Genomic_DNA"/>
</dbReference>
<sequence>MCKQKLIKRPPAPALVQLLGRTTKAPISLSVLLLFVLVCRCSSSATSQHLDFLDEGFEVGEAQGVSAPEAAASATELGDGGDGGGRLRQVLNKGLGHVNMEWIHNAMKKFGWHAVGSAAAVLLLAVFVAARLFAAAVSKEQRVPKAPHEKEDDKAEVKKEKKGEDIPIRKDLKEGGDKERYEADEASLLGGGEKPAQESSHEAQQQQEDAEGHDDGEAEREEEEDESGGEEKDEKEKEISGEGIEQEEEATEEEEKEGTGETEEEGGDEKDQEGGGEETFDGESGAGHEGEGEAEMSTADDASQAGAGEKPSQESSQEAQQQQEDAEGHDEGEAEREEEEDESGGEGKDEKKEISGEGIEQEDGATEEEEKEGGKPGEQGIQVEKDGGLEMETDGGDEKDQDDGEGRNEIVAETVAAQLKLLQQLQRCVPPAGSLVESLNRPSCTMILEDIRKNIESAVRHKSAAMAGEPEAVVALAAANQEAERLALTLQKEAWRVVSSNVWRLTPRTNAAVVAGACTARMLFEKTGVTLSYYKAWEEAVRVCDIRILSLHEGAQTIEKVVPRIPSLQEKHQVPLLSRISAARVAVEASLSCVKGQEDAEKAAMQLKQIYLKLVKNIRLVEAELQAANLAVQGQIASVLLETARARLVDRSRSASAEEANLLGRWDQLHKEALEGLSAIKRQLEVLKGTTDLLVITFSAPPTARASTRVGSLLQELLNELSNFFSSQAFLGAKQLPSEPDMEGLLPSVNQLMDMPRILKPIVEAITATEQQVLEVGRQVEMQLPGLKNLSLLPQWFLGNIEKHLKHMLMNTKVQRQAVENCVTGMGQSAAINIWKSLGVLGDHISAITRHRKGVWELDAVVQMLVVLKEMVANTEKTKETALEVIGSSTILQPAEHQRARELTQHVDHAVTAARRAESLSAVIQAVGHCVYVNEKLSQLVWMSKLESLLQNDTAAAAEVSAAEGAKQKLESAAAEVAQDGGVKEEQAYVQAAVTKMGSNQGRDFGRQTTAKAEGETAHEKDEHGEDDHTNYTTPPESEGDEGSESVDEYEDATEWAGSS</sequence>
<protein>
    <recommendedName>
        <fullName evidence="5">Transmembrane protein</fullName>
    </recommendedName>
</protein>
<dbReference type="GO" id="GO:0072318">
    <property type="term" value="P:clathrin coat disassembly"/>
    <property type="evidence" value="ECO:0007669"/>
    <property type="project" value="TreeGrafter"/>
</dbReference>
<feature type="compositionally biased region" description="Acidic residues" evidence="1">
    <location>
        <begin position="389"/>
        <end position="403"/>
    </location>
</feature>
<gene>
    <name evidence="3" type="ORF">EMWEY_00035260</name>
</gene>
<dbReference type="GO" id="GO:0072583">
    <property type="term" value="P:clathrin-dependent endocytosis"/>
    <property type="evidence" value="ECO:0007669"/>
    <property type="project" value="TreeGrafter"/>
</dbReference>
<feature type="compositionally biased region" description="Acidic residues" evidence="1">
    <location>
        <begin position="208"/>
        <end position="228"/>
    </location>
</feature>
<dbReference type="AlphaFoldDB" id="U6M9D0"/>
<dbReference type="GO" id="GO:0031982">
    <property type="term" value="C:vesicle"/>
    <property type="evidence" value="ECO:0007669"/>
    <property type="project" value="TreeGrafter"/>
</dbReference>
<keyword evidence="4" id="KW-1185">Reference proteome</keyword>
<feature type="compositionally biased region" description="Acidic residues" evidence="1">
    <location>
        <begin position="1038"/>
        <end position="1054"/>
    </location>
</feature>
<keyword evidence="2" id="KW-0812">Transmembrane</keyword>
<accession>U6M9D0</accession>
<feature type="compositionally biased region" description="Low complexity" evidence="1">
    <location>
        <begin position="309"/>
        <end position="323"/>
    </location>
</feature>
<feature type="transmembrane region" description="Helical" evidence="2">
    <location>
        <begin position="110"/>
        <end position="134"/>
    </location>
</feature>
<feature type="compositionally biased region" description="Basic and acidic residues" evidence="1">
    <location>
        <begin position="345"/>
        <end position="355"/>
    </location>
</feature>